<dbReference type="PANTHER" id="PTHR19446">
    <property type="entry name" value="REVERSE TRANSCRIPTASES"/>
    <property type="match status" value="1"/>
</dbReference>
<dbReference type="PROSITE" id="PS50878">
    <property type="entry name" value="RT_POL"/>
    <property type="match status" value="1"/>
</dbReference>
<reference evidence="4" key="1">
    <citation type="journal article" date="2015" name="Proc. Natl. Acad. Sci. U.S.A.">
        <title>Genome sequence of the Asian Tiger mosquito, Aedes albopictus, reveals insights into its biology, genetics, and evolution.</title>
        <authorList>
            <person name="Chen X.G."/>
            <person name="Jiang X."/>
            <person name="Gu J."/>
            <person name="Xu M."/>
            <person name="Wu Y."/>
            <person name="Deng Y."/>
            <person name="Zhang C."/>
            <person name="Bonizzoni M."/>
            <person name="Dermauw W."/>
            <person name="Vontas J."/>
            <person name="Armbruster P."/>
            <person name="Huang X."/>
            <person name="Yang Y."/>
            <person name="Zhang H."/>
            <person name="He W."/>
            <person name="Peng H."/>
            <person name="Liu Y."/>
            <person name="Wu K."/>
            <person name="Chen J."/>
            <person name="Lirakis M."/>
            <person name="Topalis P."/>
            <person name="Van Leeuwen T."/>
            <person name="Hall A.B."/>
            <person name="Jiang X."/>
            <person name="Thorpe C."/>
            <person name="Mueller R.L."/>
            <person name="Sun C."/>
            <person name="Waterhouse R.M."/>
            <person name="Yan G."/>
            <person name="Tu Z.J."/>
            <person name="Fang X."/>
            <person name="James A.A."/>
        </authorList>
    </citation>
    <scope>NUCLEOTIDE SEQUENCE [LARGE SCALE GENOMIC DNA]</scope>
    <source>
        <strain evidence="4">Foshan</strain>
    </source>
</reference>
<evidence type="ECO:0000259" key="2">
    <source>
        <dbReference type="PROSITE" id="PS50878"/>
    </source>
</evidence>
<evidence type="ECO:0000256" key="1">
    <source>
        <dbReference type="SAM" id="Phobius"/>
    </source>
</evidence>
<name>A0ABM1Y915_AEDAL</name>
<dbReference type="SUPFAM" id="SSF56672">
    <property type="entry name" value="DNA/RNA polymerases"/>
    <property type="match status" value="1"/>
</dbReference>
<dbReference type="EnsemblMetazoa" id="AALFPA23_006912.R9108">
    <property type="protein sequence ID" value="AALFPA23_006912.P9108"/>
    <property type="gene ID" value="AALFPA23_006912"/>
</dbReference>
<dbReference type="Pfam" id="PF00078">
    <property type="entry name" value="RVT_1"/>
    <property type="match status" value="1"/>
</dbReference>
<feature type="transmembrane region" description="Helical" evidence="1">
    <location>
        <begin position="76"/>
        <end position="102"/>
    </location>
</feature>
<dbReference type="RefSeq" id="XP_062713725.1">
    <property type="nucleotide sequence ID" value="XM_062857741.1"/>
</dbReference>
<organism evidence="3 4">
    <name type="scientific">Aedes albopictus</name>
    <name type="common">Asian tiger mosquito</name>
    <name type="synonym">Stegomyia albopicta</name>
    <dbReference type="NCBI Taxonomy" id="7160"/>
    <lineage>
        <taxon>Eukaryota</taxon>
        <taxon>Metazoa</taxon>
        <taxon>Ecdysozoa</taxon>
        <taxon>Arthropoda</taxon>
        <taxon>Hexapoda</taxon>
        <taxon>Insecta</taxon>
        <taxon>Pterygota</taxon>
        <taxon>Neoptera</taxon>
        <taxon>Endopterygota</taxon>
        <taxon>Diptera</taxon>
        <taxon>Nematocera</taxon>
        <taxon>Culicoidea</taxon>
        <taxon>Culicidae</taxon>
        <taxon>Culicinae</taxon>
        <taxon>Aedini</taxon>
        <taxon>Aedes</taxon>
        <taxon>Stegomyia</taxon>
    </lineage>
</organism>
<keyword evidence="1" id="KW-1133">Transmembrane helix</keyword>
<dbReference type="InterPro" id="IPR000477">
    <property type="entry name" value="RT_dom"/>
</dbReference>
<dbReference type="Proteomes" id="UP000069940">
    <property type="component" value="Unassembled WGS sequence"/>
</dbReference>
<sequence length="105" mass="11676">MRQGDHVELASLDLAKAYNRAWMPGVLRQLADWGITGNMLKFLQNYLSHRTFQVAIGNHRSKTVCEETGVPQGSVIAVTLFLVAMNGIFIRLPAGIFILVYADDI</sequence>
<evidence type="ECO:0000313" key="4">
    <source>
        <dbReference type="Proteomes" id="UP000069940"/>
    </source>
</evidence>
<keyword evidence="1" id="KW-0812">Transmembrane</keyword>
<dbReference type="InterPro" id="IPR043502">
    <property type="entry name" value="DNA/RNA_pol_sf"/>
</dbReference>
<protein>
    <recommendedName>
        <fullName evidence="2">Reverse transcriptase domain-containing protein</fullName>
    </recommendedName>
</protein>
<accession>A0ABM1Y915</accession>
<keyword evidence="4" id="KW-1185">Reference proteome</keyword>
<dbReference type="GeneID" id="134290580"/>
<evidence type="ECO:0000313" key="3">
    <source>
        <dbReference type="EnsemblMetazoa" id="AALFPA23_006912.P9108"/>
    </source>
</evidence>
<reference evidence="3" key="2">
    <citation type="submission" date="2025-05" db="UniProtKB">
        <authorList>
            <consortium name="EnsemblMetazoa"/>
        </authorList>
    </citation>
    <scope>IDENTIFICATION</scope>
    <source>
        <strain evidence="3">Foshan</strain>
    </source>
</reference>
<feature type="domain" description="Reverse transcriptase" evidence="2">
    <location>
        <begin position="1"/>
        <end position="105"/>
    </location>
</feature>
<proteinExistence type="predicted"/>
<keyword evidence="1" id="KW-0472">Membrane</keyword>